<protein>
    <recommendedName>
        <fullName evidence="14">CRISPR-associated endonuclease Cas1</fullName>
        <ecNumber evidence="14">3.1.-.-</ecNumber>
    </recommendedName>
</protein>
<keyword evidence="17" id="KW-1185">Reference proteome</keyword>
<dbReference type="EC" id="3.1.-.-" evidence="14"/>
<evidence type="ECO:0000313" key="16">
    <source>
        <dbReference type="EMBL" id="KUO96036.1"/>
    </source>
</evidence>
<keyword evidence="1 14" id="KW-0540">Nuclease</keyword>
<evidence type="ECO:0000256" key="1">
    <source>
        <dbReference type="ARBA" id="ARBA00022722"/>
    </source>
</evidence>
<dbReference type="InterPro" id="IPR013343">
    <property type="entry name" value="CRISPR-assoc_prot_Cas4"/>
</dbReference>
<dbReference type="EMBL" id="LPVJ01000030">
    <property type="protein sequence ID" value="KUO96036.1"/>
    <property type="molecule type" value="Genomic_DNA"/>
</dbReference>
<evidence type="ECO:0000256" key="2">
    <source>
        <dbReference type="ARBA" id="ARBA00022723"/>
    </source>
</evidence>
<dbReference type="InterPro" id="IPR023844">
    <property type="entry name" value="CRISPR-assoc_Cas1_MYXAN"/>
</dbReference>
<gene>
    <name evidence="14" type="primary">cas1</name>
    <name evidence="16" type="ORF">ATW55_02820</name>
</gene>
<dbReference type="Pfam" id="PF01867">
    <property type="entry name" value="Cas_Cas1"/>
    <property type="match status" value="1"/>
</dbReference>
<keyword evidence="9 14" id="KW-0051">Antiviral defense</keyword>
<evidence type="ECO:0000256" key="3">
    <source>
        <dbReference type="ARBA" id="ARBA00022759"/>
    </source>
</evidence>
<dbReference type="CDD" id="cd09634">
    <property type="entry name" value="Cas1_I-II-III"/>
    <property type="match status" value="1"/>
</dbReference>
<dbReference type="Gene3D" id="3.100.10.20">
    <property type="entry name" value="CRISPR-associated endonuclease Cas1, N-terminal domain"/>
    <property type="match status" value="1"/>
</dbReference>
<evidence type="ECO:0000256" key="8">
    <source>
        <dbReference type="ARBA" id="ARBA00023014"/>
    </source>
</evidence>
<keyword evidence="11 14" id="KW-0464">Manganese</keyword>
<accession>A0A117SXU1</accession>
<sequence length="531" mass="60081">MALHALEYCERLFYLEEVEGIRIADQAVYDGRRLHEEIPEYVEMTSFTLQSDVLGIQGKVDVVRSMGGEWIPFEYKKGRANLTRDGKVRPWPSDEIQVAAYTLLLEEHFDRKISEAKVYYAQDHRTANVTINDALRNRVHAAVNRATDLRSSALRPPIATNERLCSRCSLAPVCLPEEERLIQSGKKEIPRYFPPDREGDVLHVSTHGSTIRRSGDSLLIENRDGDKTNVAIHSIQSIAVHGHVQVTTQAIHRCLSEGIPIHYLTGGGTYLGTVGNLAGGVQRRLRQYSAMVNGDFCLHLAKILAKAKIDSQLRYILRLTREKDRDALQDQIDQMRQAARKSSAAKDLNELRGWEGVTGKAYFSSLGHLTRNDGVLSINGRNRRPPRDPANAILSFLYSLLYKDCLQAIIVVGLDPCLGFYHQPRSSAYPLALDLMELFRVSLVDMVVLGSLHRQQWDITADFEFAGKQCWLSSSGRKKAIVLYERRKQDTWKHPVIGYSLSYDRAIELEVRLLEKEWAGVAGLFAQSRIR</sequence>
<dbReference type="Pfam" id="PF01930">
    <property type="entry name" value="Cas_Cas4"/>
    <property type="match status" value="1"/>
</dbReference>
<dbReference type="InterPro" id="IPR042211">
    <property type="entry name" value="CRISPR-assoc_Cas1_N"/>
</dbReference>
<dbReference type="GO" id="GO:0004520">
    <property type="term" value="F:DNA endonuclease activity"/>
    <property type="evidence" value="ECO:0007669"/>
    <property type="project" value="InterPro"/>
</dbReference>
<dbReference type="Gene3D" id="1.20.120.920">
    <property type="entry name" value="CRISPR-associated endonuclease Cas1, C-terminal domain"/>
    <property type="match status" value="1"/>
</dbReference>
<dbReference type="NCBIfam" id="TIGR00372">
    <property type="entry name" value="cas4"/>
    <property type="match status" value="1"/>
</dbReference>
<dbReference type="OrthoDB" id="9803119at2"/>
<dbReference type="HAMAP" id="MF_01470">
    <property type="entry name" value="Cas1"/>
    <property type="match status" value="1"/>
</dbReference>
<organism evidence="16 17">
    <name type="scientific">Ferroacidibacillus organovorans</name>
    <dbReference type="NCBI Taxonomy" id="1765683"/>
    <lineage>
        <taxon>Bacteria</taxon>
        <taxon>Bacillati</taxon>
        <taxon>Bacillota</taxon>
        <taxon>Bacilli</taxon>
        <taxon>Bacillales</taxon>
        <taxon>Alicyclobacillaceae</taxon>
        <taxon>Ferroacidibacillus</taxon>
    </lineage>
</organism>
<dbReference type="PANTHER" id="PTHR34353:SF2">
    <property type="entry name" value="CRISPR-ASSOCIATED ENDONUCLEASE CAS1 1"/>
    <property type="match status" value="1"/>
</dbReference>
<dbReference type="Gene3D" id="3.90.320.10">
    <property type="match status" value="1"/>
</dbReference>
<dbReference type="InterPro" id="IPR002729">
    <property type="entry name" value="CRISPR-assoc_Cas1"/>
</dbReference>
<comment type="similarity">
    <text evidence="14">Belongs to the CRISPR-associated endonuclease Cas1 family.</text>
</comment>
<dbReference type="GO" id="GO:0051536">
    <property type="term" value="F:iron-sulfur cluster binding"/>
    <property type="evidence" value="ECO:0007669"/>
    <property type="project" value="UniProtKB-KW"/>
</dbReference>
<dbReference type="GO" id="GO:0043571">
    <property type="term" value="P:maintenance of CRISPR repeat elements"/>
    <property type="evidence" value="ECO:0007669"/>
    <property type="project" value="UniProtKB-UniRule"/>
</dbReference>
<name>A0A117SXU1_9BACL</name>
<keyword evidence="3 14" id="KW-0255">Endonuclease</keyword>
<evidence type="ECO:0000256" key="11">
    <source>
        <dbReference type="ARBA" id="ARBA00023211"/>
    </source>
</evidence>
<dbReference type="InterPro" id="IPR011604">
    <property type="entry name" value="PDDEXK-like_dom_sf"/>
</dbReference>
<keyword evidence="6 14" id="KW-0460">Magnesium</keyword>
<comment type="catalytic activity">
    <reaction evidence="12">
        <text>exonucleolytic cleavage in the 5'- to 3'-direction to yield nucleoside 3'-phosphates.</text>
        <dbReference type="EC" id="3.1.12.1"/>
    </reaction>
</comment>
<keyword evidence="5" id="KW-0269">Exonuclease</keyword>
<evidence type="ECO:0000256" key="12">
    <source>
        <dbReference type="ARBA" id="ARBA00033996"/>
    </source>
</evidence>
<dbReference type="NCBIfam" id="TIGR03983">
    <property type="entry name" value="cas1_MYXAN"/>
    <property type="match status" value="1"/>
</dbReference>
<feature type="binding site" evidence="14">
    <location>
        <position position="355"/>
    </location>
    <ligand>
        <name>Mn(2+)</name>
        <dbReference type="ChEBI" id="CHEBI:29035"/>
    </ligand>
</feature>
<feature type="binding site" evidence="14">
    <location>
        <position position="422"/>
    </location>
    <ligand>
        <name>Mn(2+)</name>
        <dbReference type="ChEBI" id="CHEBI:29035"/>
    </ligand>
</feature>
<keyword evidence="10 14" id="KW-0238">DNA-binding</keyword>
<keyword evidence="8" id="KW-0411">Iron-sulfur</keyword>
<dbReference type="PANTHER" id="PTHR34353">
    <property type="entry name" value="CRISPR-ASSOCIATED ENDONUCLEASE CAS1 1"/>
    <property type="match status" value="1"/>
</dbReference>
<dbReference type="Proteomes" id="UP000053557">
    <property type="component" value="Unassembled WGS sequence"/>
</dbReference>
<dbReference type="GO" id="GO:0003677">
    <property type="term" value="F:DNA binding"/>
    <property type="evidence" value="ECO:0007669"/>
    <property type="project" value="UniProtKB-KW"/>
</dbReference>
<dbReference type="InterPro" id="IPR042206">
    <property type="entry name" value="CRISPR-assoc_Cas1_C"/>
</dbReference>
<keyword evidence="2 14" id="KW-0479">Metal-binding</keyword>
<keyword evidence="7" id="KW-0408">Iron</keyword>
<comment type="function">
    <text evidence="14">CRISPR (clustered regularly interspaced short palindromic repeat), is an adaptive immune system that provides protection against mobile genetic elements (viruses, transposable elements and conjugative plasmids). CRISPR clusters contain spacers, sequences complementary to antecedent mobile elements, and target invading nucleic acids. CRISPR clusters are transcribed and processed into CRISPR RNA (crRNA). Acts as a dsDNA endonuclease. Involved in the integration of spacer DNA into the CRISPR cassette.</text>
</comment>
<evidence type="ECO:0000256" key="13">
    <source>
        <dbReference type="ARBA" id="ARBA00038592"/>
    </source>
</evidence>
<evidence type="ECO:0000256" key="5">
    <source>
        <dbReference type="ARBA" id="ARBA00022839"/>
    </source>
</evidence>
<evidence type="ECO:0000256" key="9">
    <source>
        <dbReference type="ARBA" id="ARBA00023118"/>
    </source>
</evidence>
<feature type="binding site" evidence="14">
    <location>
        <position position="437"/>
    </location>
    <ligand>
        <name>Mn(2+)</name>
        <dbReference type="ChEBI" id="CHEBI:29035"/>
    </ligand>
</feature>
<evidence type="ECO:0000256" key="7">
    <source>
        <dbReference type="ARBA" id="ARBA00023004"/>
    </source>
</evidence>
<dbReference type="NCBIfam" id="TIGR00287">
    <property type="entry name" value="cas1"/>
    <property type="match status" value="1"/>
</dbReference>
<comment type="subunit">
    <text evidence="13 14">Homodimer, forms a heterotetramer with a Cas2 homodimer.</text>
</comment>
<comment type="cofactor">
    <cofactor evidence="14">
        <name>Mg(2+)</name>
        <dbReference type="ChEBI" id="CHEBI:18420"/>
    </cofactor>
    <cofactor evidence="14">
        <name>Mn(2+)</name>
        <dbReference type="ChEBI" id="CHEBI:29035"/>
    </cofactor>
</comment>
<comment type="caution">
    <text evidence="16">The sequence shown here is derived from an EMBL/GenBank/DDBJ whole genome shotgun (WGS) entry which is preliminary data.</text>
</comment>
<dbReference type="InterPro" id="IPR050646">
    <property type="entry name" value="Cas1"/>
</dbReference>
<feature type="domain" description="DUF83" evidence="15">
    <location>
        <begin position="3"/>
        <end position="175"/>
    </location>
</feature>
<reference evidence="16 17" key="1">
    <citation type="submission" date="2015-12" db="EMBL/GenBank/DDBJ databases">
        <title>Draft genome sequence of Acidibacillus ferrooxidans ITV001, isolated from a chalcopyrite acid mine drainage site in Brazil.</title>
        <authorList>
            <person name="Dall'Agnol H."/>
            <person name="Nancucheo I."/>
            <person name="Johnson B."/>
            <person name="Oliveira R."/>
            <person name="Leite L."/>
            <person name="Pylro V."/>
            <person name="Nunes G.L."/>
            <person name="Tzotzos G."/>
            <person name="Fernandes G.R."/>
            <person name="Dutra J."/>
            <person name="Orellana S.C."/>
            <person name="Oliveira G."/>
        </authorList>
    </citation>
    <scope>NUCLEOTIDE SEQUENCE [LARGE SCALE GENOMIC DNA]</scope>
    <source>
        <strain evidence="17">ITV01</strain>
    </source>
</reference>
<proteinExistence type="inferred from homology"/>
<evidence type="ECO:0000256" key="14">
    <source>
        <dbReference type="HAMAP-Rule" id="MF_01470"/>
    </source>
</evidence>
<keyword evidence="4 14" id="KW-0378">Hydrolase</keyword>
<dbReference type="GO" id="GO:0051607">
    <property type="term" value="P:defense response to virus"/>
    <property type="evidence" value="ECO:0007669"/>
    <property type="project" value="UniProtKB-UniRule"/>
</dbReference>
<evidence type="ECO:0000313" key="17">
    <source>
        <dbReference type="Proteomes" id="UP000053557"/>
    </source>
</evidence>
<dbReference type="InterPro" id="IPR022765">
    <property type="entry name" value="Dna2/Cas4_DUF83"/>
</dbReference>
<evidence type="ECO:0000256" key="4">
    <source>
        <dbReference type="ARBA" id="ARBA00022801"/>
    </source>
</evidence>
<evidence type="ECO:0000259" key="15">
    <source>
        <dbReference type="Pfam" id="PF01930"/>
    </source>
</evidence>
<dbReference type="AlphaFoldDB" id="A0A117SXU1"/>
<dbReference type="GO" id="GO:0004527">
    <property type="term" value="F:exonuclease activity"/>
    <property type="evidence" value="ECO:0007669"/>
    <property type="project" value="UniProtKB-KW"/>
</dbReference>
<evidence type="ECO:0000256" key="10">
    <source>
        <dbReference type="ARBA" id="ARBA00023125"/>
    </source>
</evidence>
<dbReference type="GO" id="GO:0046872">
    <property type="term" value="F:metal ion binding"/>
    <property type="evidence" value="ECO:0007669"/>
    <property type="project" value="UniProtKB-UniRule"/>
</dbReference>
<evidence type="ECO:0000256" key="6">
    <source>
        <dbReference type="ARBA" id="ARBA00022842"/>
    </source>
</evidence>